<protein>
    <submittedName>
        <fullName evidence="5">Glycine oxidase</fullName>
    </submittedName>
</protein>
<dbReference type="SUPFAM" id="SSF51905">
    <property type="entry name" value="FAD/NAD(P)-binding domain"/>
    <property type="match status" value="1"/>
</dbReference>
<dbReference type="Gene3D" id="3.30.9.10">
    <property type="entry name" value="D-Amino Acid Oxidase, subunit A, domain 2"/>
    <property type="match status" value="1"/>
</dbReference>
<feature type="domain" description="FAD dependent oxidoreductase" evidence="4">
    <location>
        <begin position="3"/>
        <end position="344"/>
    </location>
</feature>
<comment type="pathway">
    <text evidence="1">Cofactor biosynthesis; thiamine diphosphate biosynthesis.</text>
</comment>
<dbReference type="SUPFAM" id="SSF54373">
    <property type="entry name" value="FAD-linked reductases, C-terminal domain"/>
    <property type="match status" value="1"/>
</dbReference>
<sequence length="370" mass="41003">MKDAIIVGGGILGMLTARSLHEAGLKVMIIDQGELGKESTWAGGGILSPLYPWRYPDPISHLVQYGQQHYPTLCDTLREETGIDPQWIRSGLVFMGDQEYAEAHVWAKQWGYALQHLTSATALHTCESQLADTFQTGMFMPAIAQVRNPRIADALRTSLRLLPIEIAEHYPVSGLEVTNGRVTGVSMGNEVFHANNVILTAGAWTGLFPEMQALNVTIRPVLGQMILFRGARGLLNRIVLHEGTYLIPRQDGRILCGSTLEMRGFDKQTTTEAYEALREKAYQIMPTLRDLPINNHWAGLRPGSPDGVPYIDEHPEIGGLYVNAGHYRYGVTMGLASVHMMTDMLLGNTPRIDPTPYRLDAVRVPTAEFK</sequence>
<keyword evidence="3" id="KW-0560">Oxidoreductase</keyword>
<dbReference type="AlphaFoldDB" id="A0A1H4AUU4"/>
<reference evidence="5 6" key="1">
    <citation type="submission" date="2016-10" db="EMBL/GenBank/DDBJ databases">
        <authorList>
            <person name="de Groot N.N."/>
        </authorList>
    </citation>
    <scope>NUCLEOTIDE SEQUENCE [LARGE SCALE GENOMIC DNA]</scope>
    <source>
        <strain evidence="5 6">DSM 21228</strain>
    </source>
</reference>
<evidence type="ECO:0000256" key="3">
    <source>
        <dbReference type="ARBA" id="ARBA00023002"/>
    </source>
</evidence>
<name>A0A1H4AUU4_9GAMM</name>
<dbReference type="InterPro" id="IPR036188">
    <property type="entry name" value="FAD/NAD-bd_sf"/>
</dbReference>
<dbReference type="PANTHER" id="PTHR13847">
    <property type="entry name" value="SARCOSINE DEHYDROGENASE-RELATED"/>
    <property type="match status" value="1"/>
</dbReference>
<dbReference type="STRING" id="525918.SAMN05660964_01488"/>
<dbReference type="PANTHER" id="PTHR13847:SF289">
    <property type="entry name" value="GLYCINE OXIDASE"/>
    <property type="match status" value="1"/>
</dbReference>
<keyword evidence="6" id="KW-1185">Reference proteome</keyword>
<dbReference type="GO" id="GO:0005737">
    <property type="term" value="C:cytoplasm"/>
    <property type="evidence" value="ECO:0007669"/>
    <property type="project" value="TreeGrafter"/>
</dbReference>
<gene>
    <name evidence="5" type="ORF">SAMN05660964_01488</name>
</gene>
<dbReference type="OrthoDB" id="9790035at2"/>
<evidence type="ECO:0000313" key="5">
    <source>
        <dbReference type="EMBL" id="SEA39587.1"/>
    </source>
</evidence>
<evidence type="ECO:0000256" key="2">
    <source>
        <dbReference type="ARBA" id="ARBA00022977"/>
    </source>
</evidence>
<dbReference type="GO" id="GO:0016491">
    <property type="term" value="F:oxidoreductase activity"/>
    <property type="evidence" value="ECO:0007669"/>
    <property type="project" value="UniProtKB-KW"/>
</dbReference>
<dbReference type="Pfam" id="PF01266">
    <property type="entry name" value="DAO"/>
    <property type="match status" value="1"/>
</dbReference>
<accession>A0A1H4AUU4</accession>
<evidence type="ECO:0000259" key="4">
    <source>
        <dbReference type="Pfam" id="PF01266"/>
    </source>
</evidence>
<proteinExistence type="predicted"/>
<dbReference type="InterPro" id="IPR006076">
    <property type="entry name" value="FAD-dep_OxRdtase"/>
</dbReference>
<dbReference type="Gene3D" id="3.50.50.60">
    <property type="entry name" value="FAD/NAD(P)-binding domain"/>
    <property type="match status" value="1"/>
</dbReference>
<keyword evidence="2" id="KW-0784">Thiamine biosynthesis</keyword>
<dbReference type="GO" id="GO:0009228">
    <property type="term" value="P:thiamine biosynthetic process"/>
    <property type="evidence" value="ECO:0007669"/>
    <property type="project" value="UniProtKB-KW"/>
</dbReference>
<dbReference type="Proteomes" id="UP000199397">
    <property type="component" value="Unassembled WGS sequence"/>
</dbReference>
<dbReference type="GO" id="GO:0009229">
    <property type="term" value="P:thiamine diphosphate biosynthetic process"/>
    <property type="evidence" value="ECO:0007669"/>
    <property type="project" value="UniProtKB-UniPathway"/>
</dbReference>
<dbReference type="EMBL" id="FNQP01000007">
    <property type="protein sequence ID" value="SEA39587.1"/>
    <property type="molecule type" value="Genomic_DNA"/>
</dbReference>
<dbReference type="RefSeq" id="WP_093066958.1">
    <property type="nucleotide sequence ID" value="NZ_FNQP01000007.1"/>
</dbReference>
<evidence type="ECO:0000256" key="1">
    <source>
        <dbReference type="ARBA" id="ARBA00004948"/>
    </source>
</evidence>
<organism evidence="5 6">
    <name type="scientific">Thiothrix caldifontis</name>
    <dbReference type="NCBI Taxonomy" id="525918"/>
    <lineage>
        <taxon>Bacteria</taxon>
        <taxon>Pseudomonadati</taxon>
        <taxon>Pseudomonadota</taxon>
        <taxon>Gammaproteobacteria</taxon>
        <taxon>Thiotrichales</taxon>
        <taxon>Thiotrichaceae</taxon>
        <taxon>Thiothrix</taxon>
    </lineage>
</organism>
<dbReference type="GO" id="GO:0050660">
    <property type="term" value="F:flavin adenine dinucleotide binding"/>
    <property type="evidence" value="ECO:0007669"/>
    <property type="project" value="InterPro"/>
</dbReference>
<dbReference type="UniPathway" id="UPA00060"/>
<dbReference type="NCBIfam" id="TIGR02352">
    <property type="entry name" value="thiamin_ThiO"/>
    <property type="match status" value="1"/>
</dbReference>
<dbReference type="InterPro" id="IPR012727">
    <property type="entry name" value="Gly_oxidase_ThiO"/>
</dbReference>
<evidence type="ECO:0000313" key="6">
    <source>
        <dbReference type="Proteomes" id="UP000199397"/>
    </source>
</evidence>